<organism evidence="2 3">
    <name type="scientific">Potamilus streckersoni</name>
    <dbReference type="NCBI Taxonomy" id="2493646"/>
    <lineage>
        <taxon>Eukaryota</taxon>
        <taxon>Metazoa</taxon>
        <taxon>Spiralia</taxon>
        <taxon>Lophotrochozoa</taxon>
        <taxon>Mollusca</taxon>
        <taxon>Bivalvia</taxon>
        <taxon>Autobranchia</taxon>
        <taxon>Heteroconchia</taxon>
        <taxon>Palaeoheterodonta</taxon>
        <taxon>Unionida</taxon>
        <taxon>Unionoidea</taxon>
        <taxon>Unionidae</taxon>
        <taxon>Ambleminae</taxon>
        <taxon>Lampsilini</taxon>
        <taxon>Potamilus</taxon>
    </lineage>
</organism>
<dbReference type="EMBL" id="JAEAOA010000714">
    <property type="protein sequence ID" value="KAK3592910.1"/>
    <property type="molecule type" value="Genomic_DNA"/>
</dbReference>
<comment type="caution">
    <text evidence="2">The sequence shown here is derived from an EMBL/GenBank/DDBJ whole genome shotgun (WGS) entry which is preliminary data.</text>
</comment>
<accession>A0AAE0SJ53</accession>
<feature type="non-terminal residue" evidence="2">
    <location>
        <position position="1"/>
    </location>
</feature>
<reference evidence="2" key="1">
    <citation type="journal article" date="2021" name="Genome Biol. Evol.">
        <title>A High-Quality Reference Genome for a Parasitic Bivalve with Doubly Uniparental Inheritance (Bivalvia: Unionida).</title>
        <authorList>
            <person name="Smith C.H."/>
        </authorList>
    </citation>
    <scope>NUCLEOTIDE SEQUENCE</scope>
    <source>
        <strain evidence="2">CHS0354</strain>
    </source>
</reference>
<keyword evidence="3" id="KW-1185">Reference proteome</keyword>
<gene>
    <name evidence="2" type="ORF">CHS0354_011704</name>
</gene>
<sequence length="54" mass="5991">MDQWTSAPVEKSLTTAQFHSWRADQRASKIPRSAANTNPKTPPLETLGPGEPMR</sequence>
<feature type="region of interest" description="Disordered" evidence="1">
    <location>
        <begin position="15"/>
        <end position="54"/>
    </location>
</feature>
<reference evidence="2" key="3">
    <citation type="submission" date="2023-05" db="EMBL/GenBank/DDBJ databases">
        <authorList>
            <person name="Smith C.H."/>
        </authorList>
    </citation>
    <scope>NUCLEOTIDE SEQUENCE</scope>
    <source>
        <strain evidence="2">CHS0354</strain>
        <tissue evidence="2">Mantle</tissue>
    </source>
</reference>
<evidence type="ECO:0000313" key="3">
    <source>
        <dbReference type="Proteomes" id="UP001195483"/>
    </source>
</evidence>
<dbReference type="AlphaFoldDB" id="A0AAE0SJ53"/>
<reference evidence="2" key="2">
    <citation type="journal article" date="2021" name="Genome Biol. Evol.">
        <title>Developing a high-quality reference genome for a parasitic bivalve with doubly uniparental inheritance (Bivalvia: Unionida).</title>
        <authorList>
            <person name="Smith C.H."/>
        </authorList>
    </citation>
    <scope>NUCLEOTIDE SEQUENCE</scope>
    <source>
        <strain evidence="2">CHS0354</strain>
        <tissue evidence="2">Mantle</tissue>
    </source>
</reference>
<evidence type="ECO:0000313" key="2">
    <source>
        <dbReference type="EMBL" id="KAK3592910.1"/>
    </source>
</evidence>
<proteinExistence type="predicted"/>
<dbReference type="Proteomes" id="UP001195483">
    <property type="component" value="Unassembled WGS sequence"/>
</dbReference>
<name>A0AAE0SJ53_9BIVA</name>
<protein>
    <submittedName>
        <fullName evidence="2">Uncharacterized protein</fullName>
    </submittedName>
</protein>
<evidence type="ECO:0000256" key="1">
    <source>
        <dbReference type="SAM" id="MobiDB-lite"/>
    </source>
</evidence>